<name>A0ABS9BT47_9BACT</name>
<keyword evidence="2" id="KW-1185">Reference proteome</keyword>
<organism evidence="1 2">
    <name type="scientific">Mariniradius sediminis</name>
    <dbReference type="NCBI Taxonomy" id="2909237"/>
    <lineage>
        <taxon>Bacteria</taxon>
        <taxon>Pseudomonadati</taxon>
        <taxon>Bacteroidota</taxon>
        <taxon>Cytophagia</taxon>
        <taxon>Cytophagales</taxon>
        <taxon>Cyclobacteriaceae</taxon>
        <taxon>Mariniradius</taxon>
    </lineage>
</organism>
<comment type="caution">
    <text evidence="1">The sequence shown here is derived from an EMBL/GenBank/DDBJ whole genome shotgun (WGS) entry which is preliminary data.</text>
</comment>
<proteinExistence type="predicted"/>
<reference evidence="1 2" key="1">
    <citation type="submission" date="2022-01" db="EMBL/GenBank/DDBJ databases">
        <title>Mariniradius saccharolyticus sp. nov., isolated from sediment of a river.</title>
        <authorList>
            <person name="Liu H."/>
        </authorList>
    </citation>
    <scope>NUCLEOTIDE SEQUENCE [LARGE SCALE GENOMIC DNA]</scope>
    <source>
        <strain evidence="1 2">RY-2</strain>
    </source>
</reference>
<protein>
    <submittedName>
        <fullName evidence="1">Type II toxin-antitoxin system MqsA family antitoxin</fullName>
    </submittedName>
</protein>
<dbReference type="Proteomes" id="UP001201449">
    <property type="component" value="Unassembled WGS sequence"/>
</dbReference>
<dbReference type="CDD" id="cd12870">
    <property type="entry name" value="MqsA"/>
    <property type="match status" value="1"/>
</dbReference>
<dbReference type="Gene3D" id="3.10.20.860">
    <property type="match status" value="1"/>
</dbReference>
<accession>A0ABS9BT47</accession>
<dbReference type="EMBL" id="JAKEVZ010000002">
    <property type="protein sequence ID" value="MCF1750321.1"/>
    <property type="molecule type" value="Genomic_DNA"/>
</dbReference>
<evidence type="ECO:0000313" key="2">
    <source>
        <dbReference type="Proteomes" id="UP001201449"/>
    </source>
</evidence>
<evidence type="ECO:0000313" key="1">
    <source>
        <dbReference type="EMBL" id="MCF1750321.1"/>
    </source>
</evidence>
<sequence>MECSICKNGNTKPGRVTVTLERDHTIVLLKDVPAEVCQNCGHYYLDGPTTKLVLEKANEAHEKGAELEVVKLNVA</sequence>
<dbReference type="NCBIfam" id="TIGR03831">
    <property type="entry name" value="YgiT_finger"/>
    <property type="match status" value="1"/>
</dbReference>
<dbReference type="RefSeq" id="WP_234860429.1">
    <property type="nucleotide sequence ID" value="NZ_JAKEVZ010000002.1"/>
</dbReference>
<gene>
    <name evidence="1" type="ORF">L0U89_04490</name>
</gene>
<dbReference type="InterPro" id="IPR022453">
    <property type="entry name" value="Znf_MqsA-type"/>
</dbReference>